<organism evidence="4 5">
    <name type="scientific">Nepenthes gracilis</name>
    <name type="common">Slender pitcher plant</name>
    <dbReference type="NCBI Taxonomy" id="150966"/>
    <lineage>
        <taxon>Eukaryota</taxon>
        <taxon>Viridiplantae</taxon>
        <taxon>Streptophyta</taxon>
        <taxon>Embryophyta</taxon>
        <taxon>Tracheophyta</taxon>
        <taxon>Spermatophyta</taxon>
        <taxon>Magnoliopsida</taxon>
        <taxon>eudicotyledons</taxon>
        <taxon>Gunneridae</taxon>
        <taxon>Pentapetalae</taxon>
        <taxon>Caryophyllales</taxon>
        <taxon>Nepenthaceae</taxon>
        <taxon>Nepenthes</taxon>
    </lineage>
</organism>
<dbReference type="AlphaFoldDB" id="A0AAD3XG67"/>
<feature type="region of interest" description="Disordered" evidence="2">
    <location>
        <begin position="419"/>
        <end position="439"/>
    </location>
</feature>
<feature type="region of interest" description="Disordered" evidence="2">
    <location>
        <begin position="314"/>
        <end position="360"/>
    </location>
</feature>
<evidence type="ECO:0000256" key="2">
    <source>
        <dbReference type="SAM" id="MobiDB-lite"/>
    </source>
</evidence>
<keyword evidence="1" id="KW-0175">Coiled coil</keyword>
<proteinExistence type="predicted"/>
<sequence>MCMQQISATGNHPSLAVASTSSFIEQQQRICQLCHQQHHTNRSASSPQQNPLRIAKGQTPLIIQSKKHAKIEHATAPFSVGWIHCGVFVKNSRLVHDAGSGILMLLWLAVLLVVVWRTYNQPHHQTLQLPKESHQQDNLLSIGIQNVRVSFPVLKNCSFPFRNPSPCPVFPSPPASHRCPWHRISAPFPALLPNLPSLPFSLFRRPKPSHPSLAPLPFSPSIEFPLFFPPSEPPSSASGPLLVAGSGVARDSYHCDAVGAPPQVELASFAAPSLPSTSAGVPSESGSLPSPSGLMLSTRTASPQGVDVVVEYPWKPGQGESIPAPQRQKTQRKSPSKPKPSGRFPPPALAGLPQKGLSPKAVATTTEVGIKTASTVHTSNAFAALQNLEVSILPEEPQGFPLPKSDSRNAFAALQNPEDSILPEEPQGFPPPDTDSSISDKNYPDCDPSIPDEVKLVEIHPGPSSTNISTATRSSRTAKRVLIEVPLVPMEKDVGPPSGVPMFHFVSKLRILKGKMKELNRNLGNVHEEVACARASLEDF</sequence>
<protein>
    <submittedName>
        <fullName evidence="4">Uncharacterized protein</fullName>
    </submittedName>
</protein>
<evidence type="ECO:0000256" key="3">
    <source>
        <dbReference type="SAM" id="Phobius"/>
    </source>
</evidence>
<feature type="transmembrane region" description="Helical" evidence="3">
    <location>
        <begin position="98"/>
        <end position="119"/>
    </location>
</feature>
<keyword evidence="3" id="KW-0812">Transmembrane</keyword>
<evidence type="ECO:0000313" key="5">
    <source>
        <dbReference type="Proteomes" id="UP001279734"/>
    </source>
</evidence>
<gene>
    <name evidence="4" type="ORF">Nepgr_005318</name>
</gene>
<feature type="compositionally biased region" description="Low complexity" evidence="2">
    <location>
        <begin position="280"/>
        <end position="297"/>
    </location>
</feature>
<evidence type="ECO:0000313" key="4">
    <source>
        <dbReference type="EMBL" id="GMH03479.1"/>
    </source>
</evidence>
<dbReference type="EMBL" id="BSYO01000004">
    <property type="protein sequence ID" value="GMH03479.1"/>
    <property type="molecule type" value="Genomic_DNA"/>
</dbReference>
<keyword evidence="3" id="KW-1133">Transmembrane helix</keyword>
<keyword evidence="3" id="KW-0472">Membrane</keyword>
<reference evidence="4" key="1">
    <citation type="submission" date="2023-05" db="EMBL/GenBank/DDBJ databases">
        <title>Nepenthes gracilis genome sequencing.</title>
        <authorList>
            <person name="Fukushima K."/>
        </authorList>
    </citation>
    <scope>NUCLEOTIDE SEQUENCE</scope>
    <source>
        <strain evidence="4">SING2019-196</strain>
    </source>
</reference>
<dbReference type="Proteomes" id="UP001279734">
    <property type="component" value="Unassembled WGS sequence"/>
</dbReference>
<comment type="caution">
    <text evidence="4">The sequence shown here is derived from an EMBL/GenBank/DDBJ whole genome shotgun (WGS) entry which is preliminary data.</text>
</comment>
<name>A0AAD3XG67_NEPGR</name>
<feature type="coiled-coil region" evidence="1">
    <location>
        <begin position="509"/>
        <end position="536"/>
    </location>
</feature>
<feature type="region of interest" description="Disordered" evidence="2">
    <location>
        <begin position="273"/>
        <end position="299"/>
    </location>
</feature>
<accession>A0AAD3XG67</accession>
<keyword evidence="5" id="KW-1185">Reference proteome</keyword>
<evidence type="ECO:0000256" key="1">
    <source>
        <dbReference type="SAM" id="Coils"/>
    </source>
</evidence>